<dbReference type="EMBL" id="JBHEZY010000013">
    <property type="protein sequence ID" value="MFC1434394.1"/>
    <property type="molecule type" value="Genomic_DNA"/>
</dbReference>
<dbReference type="RefSeq" id="WP_380556832.1">
    <property type="nucleotide sequence ID" value="NZ_JBHEZY010000013.1"/>
</dbReference>
<accession>A0ABV6X849</accession>
<proteinExistence type="predicted"/>
<gene>
    <name evidence="1" type="ORF">ACEZDB_27525</name>
</gene>
<reference evidence="1 2" key="1">
    <citation type="submission" date="2024-09" db="EMBL/GenBank/DDBJ databases">
        <authorList>
            <person name="Lee S.D."/>
        </authorList>
    </citation>
    <scope>NUCLEOTIDE SEQUENCE [LARGE SCALE GENOMIC DNA]</scope>
    <source>
        <strain evidence="1 2">N1-3</strain>
    </source>
</reference>
<comment type="caution">
    <text evidence="1">The sequence shown here is derived from an EMBL/GenBank/DDBJ whole genome shotgun (WGS) entry which is preliminary data.</text>
</comment>
<evidence type="ECO:0000313" key="1">
    <source>
        <dbReference type="EMBL" id="MFC1434394.1"/>
    </source>
</evidence>
<sequence>MAETTEVLARAGLIPHAGQPYAYLMLEDPRRSVVVEQGGEPTTVFVAAALAAGLYLANTGDSLEVPTAEGWSAELRAGRLSLTSPEHREPFLPSATLQLPHGWRTAARYDDDIVVFVGDDLGLARERSGSAGPLSLGQALARAAGRGMLAVGTVAYHEAGY</sequence>
<name>A0ABV6X849_9ACTN</name>
<evidence type="ECO:0000313" key="2">
    <source>
        <dbReference type="Proteomes" id="UP001592530"/>
    </source>
</evidence>
<dbReference type="Proteomes" id="UP001592530">
    <property type="component" value="Unassembled WGS sequence"/>
</dbReference>
<protein>
    <submittedName>
        <fullName evidence="1">Uncharacterized protein</fullName>
    </submittedName>
</protein>
<organism evidence="1 2">
    <name type="scientific">Streptacidiphilus alkalitolerans</name>
    <dbReference type="NCBI Taxonomy" id="3342712"/>
    <lineage>
        <taxon>Bacteria</taxon>
        <taxon>Bacillati</taxon>
        <taxon>Actinomycetota</taxon>
        <taxon>Actinomycetes</taxon>
        <taxon>Kitasatosporales</taxon>
        <taxon>Streptomycetaceae</taxon>
        <taxon>Streptacidiphilus</taxon>
    </lineage>
</organism>